<feature type="transmembrane region" description="Helical" evidence="1">
    <location>
        <begin position="37"/>
        <end position="61"/>
    </location>
</feature>
<dbReference type="Proteomes" id="UP000031737">
    <property type="component" value="Unassembled WGS sequence"/>
</dbReference>
<keyword evidence="1" id="KW-0812">Transmembrane</keyword>
<evidence type="ECO:0000256" key="1">
    <source>
        <dbReference type="SAM" id="Phobius"/>
    </source>
</evidence>
<dbReference type="OrthoDB" id="268381at2759"/>
<accession>A0A061J7Y4</accession>
<protein>
    <submittedName>
        <fullName evidence="2">Uncharacterized protein</fullName>
    </submittedName>
</protein>
<keyword evidence="1" id="KW-0472">Membrane</keyword>
<gene>
    <name evidence="2" type="ORF">TRSC58_01817</name>
</gene>
<keyword evidence="3" id="KW-1185">Reference proteome</keyword>
<keyword evidence="1" id="KW-1133">Transmembrane helix</keyword>
<organism evidence="2 3">
    <name type="scientific">Trypanosoma rangeli SC58</name>
    <dbReference type="NCBI Taxonomy" id="429131"/>
    <lineage>
        <taxon>Eukaryota</taxon>
        <taxon>Discoba</taxon>
        <taxon>Euglenozoa</taxon>
        <taxon>Kinetoplastea</taxon>
        <taxon>Metakinetoplastina</taxon>
        <taxon>Trypanosomatida</taxon>
        <taxon>Trypanosomatidae</taxon>
        <taxon>Trypanosoma</taxon>
        <taxon>Herpetosoma</taxon>
    </lineage>
</organism>
<name>A0A061J7Y4_TRYRA</name>
<evidence type="ECO:0000313" key="2">
    <source>
        <dbReference type="EMBL" id="ESL10450.1"/>
    </source>
</evidence>
<evidence type="ECO:0000313" key="3">
    <source>
        <dbReference type="Proteomes" id="UP000031737"/>
    </source>
</evidence>
<proteinExistence type="predicted"/>
<comment type="caution">
    <text evidence="2">The sequence shown here is derived from an EMBL/GenBank/DDBJ whole genome shotgun (WGS) entry which is preliminary data.</text>
</comment>
<dbReference type="AlphaFoldDB" id="A0A061J7Y4"/>
<dbReference type="EMBL" id="AUPL01001817">
    <property type="protein sequence ID" value="ESL10450.1"/>
    <property type="molecule type" value="Genomic_DNA"/>
</dbReference>
<feature type="transmembrane region" description="Helical" evidence="1">
    <location>
        <begin position="12"/>
        <end position="31"/>
    </location>
</feature>
<reference evidence="2 3" key="1">
    <citation type="submission" date="2013-07" db="EMBL/GenBank/DDBJ databases">
        <authorList>
            <person name="Stoco P.H."/>
            <person name="Wagner G."/>
            <person name="Gerber A."/>
            <person name="Zaha A."/>
            <person name="Thompson C."/>
            <person name="Bartholomeu D.C."/>
            <person name="Luckemeyer D.D."/>
            <person name="Bahia D."/>
            <person name="Loreto E."/>
            <person name="Prestes E.B."/>
            <person name="Lima F.M."/>
            <person name="Rodrigues-Luiz G."/>
            <person name="Vallejo G.A."/>
            <person name="Filho J.F."/>
            <person name="Monteiro K.M."/>
            <person name="Tyler K.M."/>
            <person name="de Almeida L.G."/>
            <person name="Ortiz M.F."/>
            <person name="Siervo M.A."/>
            <person name="de Moraes M.H."/>
            <person name="Cunha O.L."/>
            <person name="Mendonca-Neto R."/>
            <person name="Silva R."/>
            <person name="Teixeira S.M."/>
            <person name="Murta S.M."/>
            <person name="Sincero T.C."/>
            <person name="Mendes T.A."/>
            <person name="Urmenyi T.P."/>
            <person name="Silva V.G."/>
            <person name="da Rocha W.D."/>
            <person name="Andersson B."/>
            <person name="Romanha A.J."/>
            <person name="Steindel M."/>
            <person name="de Vasconcelos A.T."/>
            <person name="Grisard E.C."/>
        </authorList>
    </citation>
    <scope>NUCLEOTIDE SEQUENCE [LARGE SCALE GENOMIC DNA]</scope>
    <source>
        <strain evidence="2 3">SC58</strain>
    </source>
</reference>
<sequence>MISKERDVLRSRNMFLAMMVFFFLIIVLKNAKLKKKLFLNSLFLYIYILVDRYLLIPFIVFRTRSMLRRSSRSLYRYQEFEMSKCAKYPFNYAREAPNTSVFPQYQLNFWMFWGWGRQELWIDRDTRKYETTWEMFRRLLLWFFPCYFIFPFGLPRWLATQYHGEYGEKPFLDYTMHFPMDNHYIEWGGSVLDAEWLRHIHSKESF</sequence>
<feature type="transmembrane region" description="Helical" evidence="1">
    <location>
        <begin position="139"/>
        <end position="158"/>
    </location>
</feature>
<dbReference type="VEuPathDB" id="TriTrypDB:TRSC58_01817"/>